<protein>
    <submittedName>
        <fullName evidence="1">Uncharacterized protein</fullName>
    </submittedName>
</protein>
<sequence>MQISDENSLLIQKQAIHDLYCSNNKVVWNVMLEVNGEGIQFKNQNRSIRVPFVIYTEIESLTNLIDTCEQSSERSFTNKYQRNKPCGFCHHIVCSDDKPCSHKSQSSITQTTKIKILLRSLLK</sequence>
<dbReference type="EMBL" id="RCHS01000839">
    <property type="protein sequence ID" value="RMX56493.1"/>
    <property type="molecule type" value="Genomic_DNA"/>
</dbReference>
<dbReference type="STRING" id="46731.A0A3M6US08"/>
<accession>A0A3M6US08</accession>
<keyword evidence="2" id="KW-1185">Reference proteome</keyword>
<dbReference type="Proteomes" id="UP000275408">
    <property type="component" value="Unassembled WGS sequence"/>
</dbReference>
<dbReference type="AlphaFoldDB" id="A0A3M6US08"/>
<comment type="caution">
    <text evidence="1">The sequence shown here is derived from an EMBL/GenBank/DDBJ whole genome shotgun (WGS) entry which is preliminary data.</text>
</comment>
<evidence type="ECO:0000313" key="2">
    <source>
        <dbReference type="Proteomes" id="UP000275408"/>
    </source>
</evidence>
<dbReference type="PANTHER" id="PTHR31511">
    <property type="entry name" value="PROTEIN CBG23764"/>
    <property type="match status" value="1"/>
</dbReference>
<dbReference type="PANTHER" id="PTHR31511:SF12">
    <property type="entry name" value="RHO TERMINATION FACTOR N-TERMINAL DOMAIN-CONTAINING PROTEIN"/>
    <property type="match status" value="1"/>
</dbReference>
<proteinExistence type="predicted"/>
<name>A0A3M6US08_POCDA</name>
<evidence type="ECO:0000313" key="1">
    <source>
        <dbReference type="EMBL" id="RMX56493.1"/>
    </source>
</evidence>
<organism evidence="1 2">
    <name type="scientific">Pocillopora damicornis</name>
    <name type="common">Cauliflower coral</name>
    <name type="synonym">Millepora damicornis</name>
    <dbReference type="NCBI Taxonomy" id="46731"/>
    <lineage>
        <taxon>Eukaryota</taxon>
        <taxon>Metazoa</taxon>
        <taxon>Cnidaria</taxon>
        <taxon>Anthozoa</taxon>
        <taxon>Hexacorallia</taxon>
        <taxon>Scleractinia</taxon>
        <taxon>Astrocoeniina</taxon>
        <taxon>Pocilloporidae</taxon>
        <taxon>Pocillopora</taxon>
    </lineage>
</organism>
<reference evidence="1 2" key="1">
    <citation type="journal article" date="2018" name="Sci. Rep.">
        <title>Comparative analysis of the Pocillopora damicornis genome highlights role of immune system in coral evolution.</title>
        <authorList>
            <person name="Cunning R."/>
            <person name="Bay R.A."/>
            <person name="Gillette P."/>
            <person name="Baker A.C."/>
            <person name="Traylor-Knowles N."/>
        </authorList>
    </citation>
    <scope>NUCLEOTIDE SEQUENCE [LARGE SCALE GENOMIC DNA]</scope>
    <source>
        <strain evidence="1">RSMAS</strain>
        <tissue evidence="1">Whole animal</tissue>
    </source>
</reference>
<gene>
    <name evidence="1" type="ORF">pdam_00014920</name>
</gene>